<sequence>MEDEIARKTRKNLGQDNDLTKFTEFAHTVSNPIGHNARTCLENKSYENLSSDYKETEAAETS</sequence>
<accession>A0A397W0D7</accession>
<proteinExistence type="predicted"/>
<dbReference type="AlphaFoldDB" id="A0A397W0D7"/>
<evidence type="ECO:0000313" key="2">
    <source>
        <dbReference type="Proteomes" id="UP000266673"/>
    </source>
</evidence>
<dbReference type="EMBL" id="QKWP01000096">
    <property type="protein sequence ID" value="RIB27531.1"/>
    <property type="molecule type" value="Genomic_DNA"/>
</dbReference>
<gene>
    <name evidence="1" type="ORF">C2G38_2160396</name>
</gene>
<protein>
    <submittedName>
        <fullName evidence="1">Uncharacterized protein</fullName>
    </submittedName>
</protein>
<keyword evidence="2" id="KW-1185">Reference proteome</keyword>
<dbReference type="Proteomes" id="UP000266673">
    <property type="component" value="Unassembled WGS sequence"/>
</dbReference>
<comment type="caution">
    <text evidence="1">The sequence shown here is derived from an EMBL/GenBank/DDBJ whole genome shotgun (WGS) entry which is preliminary data.</text>
</comment>
<name>A0A397W0D7_9GLOM</name>
<reference evidence="1 2" key="1">
    <citation type="submission" date="2018-06" db="EMBL/GenBank/DDBJ databases">
        <title>Comparative genomics reveals the genomic features of Rhizophagus irregularis, R. cerebriforme, R. diaphanum and Gigaspora rosea, and their symbiotic lifestyle signature.</title>
        <authorList>
            <person name="Morin E."/>
            <person name="San Clemente H."/>
            <person name="Chen E.C.H."/>
            <person name="De La Providencia I."/>
            <person name="Hainaut M."/>
            <person name="Kuo A."/>
            <person name="Kohler A."/>
            <person name="Murat C."/>
            <person name="Tang N."/>
            <person name="Roy S."/>
            <person name="Loubradou J."/>
            <person name="Henrissat B."/>
            <person name="Grigoriev I.V."/>
            <person name="Corradi N."/>
            <person name="Roux C."/>
            <person name="Martin F.M."/>
        </authorList>
    </citation>
    <scope>NUCLEOTIDE SEQUENCE [LARGE SCALE GENOMIC DNA]</scope>
    <source>
        <strain evidence="1 2">DAOM 194757</strain>
    </source>
</reference>
<organism evidence="1 2">
    <name type="scientific">Gigaspora rosea</name>
    <dbReference type="NCBI Taxonomy" id="44941"/>
    <lineage>
        <taxon>Eukaryota</taxon>
        <taxon>Fungi</taxon>
        <taxon>Fungi incertae sedis</taxon>
        <taxon>Mucoromycota</taxon>
        <taxon>Glomeromycotina</taxon>
        <taxon>Glomeromycetes</taxon>
        <taxon>Diversisporales</taxon>
        <taxon>Gigasporaceae</taxon>
        <taxon>Gigaspora</taxon>
    </lineage>
</organism>
<evidence type="ECO:0000313" key="1">
    <source>
        <dbReference type="EMBL" id="RIB27531.1"/>
    </source>
</evidence>